<organism evidence="7 8">
    <name type="scientific">Aquilegia coerulea</name>
    <name type="common">Rocky mountain columbine</name>
    <dbReference type="NCBI Taxonomy" id="218851"/>
    <lineage>
        <taxon>Eukaryota</taxon>
        <taxon>Viridiplantae</taxon>
        <taxon>Streptophyta</taxon>
        <taxon>Embryophyta</taxon>
        <taxon>Tracheophyta</taxon>
        <taxon>Spermatophyta</taxon>
        <taxon>Magnoliopsida</taxon>
        <taxon>Ranunculales</taxon>
        <taxon>Ranunculaceae</taxon>
        <taxon>Thalictroideae</taxon>
        <taxon>Aquilegia</taxon>
    </lineage>
</organism>
<dbReference type="InterPro" id="IPR036879">
    <property type="entry name" value="TF_MADSbox_sf"/>
</dbReference>
<evidence type="ECO:0000259" key="6">
    <source>
        <dbReference type="PROSITE" id="PS50066"/>
    </source>
</evidence>
<dbReference type="GO" id="GO:0005634">
    <property type="term" value="C:nucleus"/>
    <property type="evidence" value="ECO:0007669"/>
    <property type="project" value="UniProtKB-SubCell"/>
</dbReference>
<evidence type="ECO:0000313" key="7">
    <source>
        <dbReference type="EMBL" id="PIA34028.1"/>
    </source>
</evidence>
<dbReference type="Proteomes" id="UP000230069">
    <property type="component" value="Unassembled WGS sequence"/>
</dbReference>
<evidence type="ECO:0000256" key="2">
    <source>
        <dbReference type="ARBA" id="ARBA00023015"/>
    </source>
</evidence>
<keyword evidence="3" id="KW-0238">DNA-binding</keyword>
<keyword evidence="4" id="KW-0804">Transcription</keyword>
<dbReference type="EMBL" id="KZ305056">
    <property type="protein sequence ID" value="PIA34028.1"/>
    <property type="molecule type" value="Genomic_DNA"/>
</dbReference>
<evidence type="ECO:0000256" key="5">
    <source>
        <dbReference type="ARBA" id="ARBA00023242"/>
    </source>
</evidence>
<keyword evidence="5" id="KW-0539">Nucleus</keyword>
<dbReference type="CDD" id="cd00266">
    <property type="entry name" value="MADS_SRF_like"/>
    <property type="match status" value="1"/>
</dbReference>
<dbReference type="SMART" id="SM00432">
    <property type="entry name" value="MADS"/>
    <property type="match status" value="1"/>
</dbReference>
<comment type="subcellular location">
    <subcellularLocation>
        <location evidence="1">Nucleus</location>
    </subcellularLocation>
</comment>
<evidence type="ECO:0000256" key="4">
    <source>
        <dbReference type="ARBA" id="ARBA00023163"/>
    </source>
</evidence>
<reference evidence="7 8" key="1">
    <citation type="submission" date="2017-09" db="EMBL/GenBank/DDBJ databases">
        <title>WGS assembly of Aquilegia coerulea Goldsmith.</title>
        <authorList>
            <person name="Hodges S."/>
            <person name="Kramer E."/>
            <person name="Nordborg M."/>
            <person name="Tomkins J."/>
            <person name="Borevitz J."/>
            <person name="Derieg N."/>
            <person name="Yan J."/>
            <person name="Mihaltcheva S."/>
            <person name="Hayes R.D."/>
            <person name="Rokhsar D."/>
        </authorList>
    </citation>
    <scope>NUCLEOTIDE SEQUENCE [LARGE SCALE GENOMIC DNA]</scope>
    <source>
        <strain evidence="8">cv. Goldsmith</strain>
    </source>
</reference>
<feature type="domain" description="MADS-box" evidence="6">
    <location>
        <begin position="13"/>
        <end position="61"/>
    </location>
</feature>
<dbReference type="Pfam" id="PF00319">
    <property type="entry name" value="SRF-TF"/>
    <property type="match status" value="1"/>
</dbReference>
<proteinExistence type="predicted"/>
<keyword evidence="8" id="KW-1185">Reference proteome</keyword>
<dbReference type="STRING" id="218851.A0A2G5CRX7"/>
<keyword evidence="2" id="KW-0805">Transcription regulation</keyword>
<dbReference type="GO" id="GO:0000987">
    <property type="term" value="F:cis-regulatory region sequence-specific DNA binding"/>
    <property type="evidence" value="ECO:0007669"/>
    <property type="project" value="InterPro"/>
</dbReference>
<dbReference type="InParanoid" id="A0A2G5CRX7"/>
<dbReference type="InterPro" id="IPR033897">
    <property type="entry name" value="SRF-like_MADS-box"/>
</dbReference>
<sequence length="205" mass="24247">MVSRSRSSSLPLNLKKKVKLAWMRDHVARKNSYRRRKNNLVKKVDELSKLCAVKACAIIYSPYDPIPSVWPSNDEAHRLFLQFLTLPDNMQTKKLFNLEFFLKEEIVKLEGKLERAEKSEHEEKMIDLIMRSANGDVLRGLKHEDVQDMECYIEQRMKEIYERGNEQPNLGYYYRMVNDPIEANQFQPVLVDMTMDHSHVQEPRC</sequence>
<accession>A0A2G5CRX7</accession>
<dbReference type="GO" id="GO:0000981">
    <property type="term" value="F:DNA-binding transcription factor activity, RNA polymerase II-specific"/>
    <property type="evidence" value="ECO:0007669"/>
    <property type="project" value="InterPro"/>
</dbReference>
<dbReference type="InterPro" id="IPR002100">
    <property type="entry name" value="TF_MADSbox"/>
</dbReference>
<protein>
    <recommendedName>
        <fullName evidence="6">MADS-box domain-containing protein</fullName>
    </recommendedName>
</protein>
<evidence type="ECO:0000313" key="8">
    <source>
        <dbReference type="Proteomes" id="UP000230069"/>
    </source>
</evidence>
<evidence type="ECO:0000256" key="3">
    <source>
        <dbReference type="ARBA" id="ARBA00023125"/>
    </source>
</evidence>
<dbReference type="GO" id="GO:0045944">
    <property type="term" value="P:positive regulation of transcription by RNA polymerase II"/>
    <property type="evidence" value="ECO:0007669"/>
    <property type="project" value="InterPro"/>
</dbReference>
<name>A0A2G5CRX7_AQUCA</name>
<gene>
    <name evidence="7" type="ORF">AQUCO_03900138v1</name>
</gene>
<dbReference type="OrthoDB" id="605507at2759"/>
<evidence type="ECO:0000256" key="1">
    <source>
        <dbReference type="ARBA" id="ARBA00004123"/>
    </source>
</evidence>
<dbReference type="PROSITE" id="PS50066">
    <property type="entry name" value="MADS_BOX_2"/>
    <property type="match status" value="1"/>
</dbReference>
<dbReference type="SUPFAM" id="SSF55455">
    <property type="entry name" value="SRF-like"/>
    <property type="match status" value="1"/>
</dbReference>
<dbReference type="GO" id="GO:0046983">
    <property type="term" value="F:protein dimerization activity"/>
    <property type="evidence" value="ECO:0007669"/>
    <property type="project" value="InterPro"/>
</dbReference>
<dbReference type="AlphaFoldDB" id="A0A2G5CRX7"/>
<dbReference type="Gene3D" id="3.40.1810.10">
    <property type="entry name" value="Transcription factor, MADS-box"/>
    <property type="match status" value="1"/>
</dbReference>